<gene>
    <name evidence="2" type="ORF">PVAP13_4NG296866</name>
</gene>
<feature type="region of interest" description="Disordered" evidence="1">
    <location>
        <begin position="168"/>
        <end position="204"/>
    </location>
</feature>
<dbReference type="Proteomes" id="UP000823388">
    <property type="component" value="Chromosome 4N"/>
</dbReference>
<name>A0A8T0TFU6_PANVG</name>
<sequence length="204" mass="21676">MITKLAARTSTAEQDVDEMLLVHVDLAARVLKGKLPSSISTRGKCNRRRKRNAYALLKNLTFSSEDWCASGGTPRWPASRSSGSSSPTPSCSMGSSAASPAACCCCCCGFTYRCTKTQERSDQIVSGHGGNWPAQLSRLAQDTWQAGRPATLGGSWAGSARPHAACPHRAAHRPRRAAAVSRRPPAQGRPGGQLEGARALRSEV</sequence>
<dbReference type="EMBL" id="CM029044">
    <property type="protein sequence ID" value="KAG2607904.1"/>
    <property type="molecule type" value="Genomic_DNA"/>
</dbReference>
<proteinExistence type="predicted"/>
<organism evidence="2 3">
    <name type="scientific">Panicum virgatum</name>
    <name type="common">Blackwell switchgrass</name>
    <dbReference type="NCBI Taxonomy" id="38727"/>
    <lineage>
        <taxon>Eukaryota</taxon>
        <taxon>Viridiplantae</taxon>
        <taxon>Streptophyta</taxon>
        <taxon>Embryophyta</taxon>
        <taxon>Tracheophyta</taxon>
        <taxon>Spermatophyta</taxon>
        <taxon>Magnoliopsida</taxon>
        <taxon>Liliopsida</taxon>
        <taxon>Poales</taxon>
        <taxon>Poaceae</taxon>
        <taxon>PACMAD clade</taxon>
        <taxon>Panicoideae</taxon>
        <taxon>Panicodae</taxon>
        <taxon>Paniceae</taxon>
        <taxon>Panicinae</taxon>
        <taxon>Panicum</taxon>
        <taxon>Panicum sect. Hiantes</taxon>
    </lineage>
</organism>
<feature type="compositionally biased region" description="Low complexity" evidence="1">
    <location>
        <begin position="177"/>
        <end position="186"/>
    </location>
</feature>
<dbReference type="AlphaFoldDB" id="A0A8T0TFU6"/>
<reference evidence="2" key="1">
    <citation type="submission" date="2020-05" db="EMBL/GenBank/DDBJ databases">
        <title>WGS assembly of Panicum virgatum.</title>
        <authorList>
            <person name="Lovell J.T."/>
            <person name="Jenkins J."/>
            <person name="Shu S."/>
            <person name="Juenger T.E."/>
            <person name="Schmutz J."/>
        </authorList>
    </citation>
    <scope>NUCLEOTIDE SEQUENCE</scope>
    <source>
        <strain evidence="2">AP13</strain>
    </source>
</reference>
<accession>A0A8T0TFU6</accession>
<evidence type="ECO:0000256" key="1">
    <source>
        <dbReference type="SAM" id="MobiDB-lite"/>
    </source>
</evidence>
<evidence type="ECO:0000313" key="3">
    <source>
        <dbReference type="Proteomes" id="UP000823388"/>
    </source>
</evidence>
<keyword evidence="3" id="KW-1185">Reference proteome</keyword>
<comment type="caution">
    <text evidence="2">The sequence shown here is derived from an EMBL/GenBank/DDBJ whole genome shotgun (WGS) entry which is preliminary data.</text>
</comment>
<protein>
    <submittedName>
        <fullName evidence="2">Uncharacterized protein</fullName>
    </submittedName>
</protein>
<evidence type="ECO:0000313" key="2">
    <source>
        <dbReference type="EMBL" id="KAG2607904.1"/>
    </source>
</evidence>